<dbReference type="InterPro" id="IPR003613">
    <property type="entry name" value="Ubox_domain"/>
</dbReference>
<dbReference type="EMBL" id="CAJNOQ010028176">
    <property type="protein sequence ID" value="CAF1559490.1"/>
    <property type="molecule type" value="Genomic_DNA"/>
</dbReference>
<evidence type="ECO:0000313" key="3">
    <source>
        <dbReference type="EMBL" id="CAF4420842.1"/>
    </source>
</evidence>
<sequence>MARALHINDSLKCPITHELVGNPVLAEDGYTYERDAIIEWIQRDGTSPMTRQPLSIDRLQPNRAVRALVDDIKADNKCAVTYSTMSSGISDPPGPLMTVSFKKAALDSKSFTNVPKIRAV</sequence>
<feature type="domain" description="U-box" evidence="1">
    <location>
        <begin position="6"/>
        <end position="79"/>
    </location>
</feature>
<dbReference type="Pfam" id="PF04564">
    <property type="entry name" value="U-box"/>
    <property type="match status" value="1"/>
</dbReference>
<dbReference type="PANTHER" id="PTHR46573">
    <property type="entry name" value="WD REPEAT, SAM AND U-BOX DOMAIN-CONTAINING PROTEIN 1"/>
    <property type="match status" value="1"/>
</dbReference>
<comment type="caution">
    <text evidence="2">The sequence shown here is derived from an EMBL/GenBank/DDBJ whole genome shotgun (WGS) entry which is preliminary data.</text>
</comment>
<dbReference type="CDD" id="cd16655">
    <property type="entry name" value="RING-Ubox_WDSUB1-like"/>
    <property type="match status" value="1"/>
</dbReference>
<dbReference type="Proteomes" id="UP000681722">
    <property type="component" value="Unassembled WGS sequence"/>
</dbReference>
<accession>A0A815XMQ4</accession>
<dbReference type="SUPFAM" id="SSF57850">
    <property type="entry name" value="RING/U-box"/>
    <property type="match status" value="1"/>
</dbReference>
<dbReference type="Proteomes" id="UP000663829">
    <property type="component" value="Unassembled WGS sequence"/>
</dbReference>
<name>A0A815XMQ4_9BILA</name>
<organism evidence="2 4">
    <name type="scientific">Didymodactylos carnosus</name>
    <dbReference type="NCBI Taxonomy" id="1234261"/>
    <lineage>
        <taxon>Eukaryota</taxon>
        <taxon>Metazoa</taxon>
        <taxon>Spiralia</taxon>
        <taxon>Gnathifera</taxon>
        <taxon>Rotifera</taxon>
        <taxon>Eurotatoria</taxon>
        <taxon>Bdelloidea</taxon>
        <taxon>Philodinida</taxon>
        <taxon>Philodinidae</taxon>
        <taxon>Didymodactylos</taxon>
    </lineage>
</organism>
<dbReference type="PROSITE" id="PS51698">
    <property type="entry name" value="U_BOX"/>
    <property type="match status" value="1"/>
</dbReference>
<dbReference type="InterPro" id="IPR052085">
    <property type="entry name" value="WD-SAM-U-box"/>
</dbReference>
<dbReference type="SMART" id="SM00504">
    <property type="entry name" value="Ubox"/>
    <property type="match status" value="1"/>
</dbReference>
<gene>
    <name evidence="2" type="ORF">GPM918_LOCUS39674</name>
    <name evidence="3" type="ORF">SRO942_LOCUS40568</name>
</gene>
<keyword evidence="4" id="KW-1185">Reference proteome</keyword>
<dbReference type="PANTHER" id="PTHR46573:SF1">
    <property type="entry name" value="WD REPEAT, SAM AND U-BOX DOMAIN-CONTAINING PROTEIN 1"/>
    <property type="match status" value="1"/>
</dbReference>
<evidence type="ECO:0000313" key="2">
    <source>
        <dbReference type="EMBL" id="CAF1559490.1"/>
    </source>
</evidence>
<dbReference type="EMBL" id="CAJOBC010093918">
    <property type="protein sequence ID" value="CAF4420842.1"/>
    <property type="molecule type" value="Genomic_DNA"/>
</dbReference>
<evidence type="ECO:0000313" key="4">
    <source>
        <dbReference type="Proteomes" id="UP000663829"/>
    </source>
</evidence>
<dbReference type="GO" id="GO:0016567">
    <property type="term" value="P:protein ubiquitination"/>
    <property type="evidence" value="ECO:0007669"/>
    <property type="project" value="InterPro"/>
</dbReference>
<proteinExistence type="predicted"/>
<dbReference type="OrthoDB" id="10064100at2759"/>
<reference evidence="2" key="1">
    <citation type="submission" date="2021-02" db="EMBL/GenBank/DDBJ databases">
        <authorList>
            <person name="Nowell W R."/>
        </authorList>
    </citation>
    <scope>NUCLEOTIDE SEQUENCE</scope>
</reference>
<dbReference type="Gene3D" id="3.30.40.10">
    <property type="entry name" value="Zinc/RING finger domain, C3HC4 (zinc finger)"/>
    <property type="match status" value="1"/>
</dbReference>
<evidence type="ECO:0000259" key="1">
    <source>
        <dbReference type="PROSITE" id="PS51698"/>
    </source>
</evidence>
<dbReference type="GO" id="GO:0004842">
    <property type="term" value="F:ubiquitin-protein transferase activity"/>
    <property type="evidence" value="ECO:0007669"/>
    <property type="project" value="InterPro"/>
</dbReference>
<dbReference type="InterPro" id="IPR013083">
    <property type="entry name" value="Znf_RING/FYVE/PHD"/>
</dbReference>
<protein>
    <recommendedName>
        <fullName evidence="1">U-box domain-containing protein</fullName>
    </recommendedName>
</protein>
<dbReference type="AlphaFoldDB" id="A0A815XMQ4"/>